<evidence type="ECO:0000259" key="2">
    <source>
        <dbReference type="Pfam" id="PF00534"/>
    </source>
</evidence>
<evidence type="ECO:0000313" key="3">
    <source>
        <dbReference type="EMBL" id="KKT72955.1"/>
    </source>
</evidence>
<sequence>MKVALVHDYINEFGGAERVLRVLADMYPNAPIYTAFRVKGSSCDKEFLDRKIVESPWAFLIKYWNLYSPLRFLVPLIWRSLDLSEYDLVITSCSAYFARGFKVSPKTKIIAYCHTPPRFLYGYETSINLQRFWIVRVYAVIVNHLLRIFDFWSAQRVDKWVVNSKNVQRRVQKYYRKESEVVYPPVEVEKIVERNKKINKKDYFLIVSRLVGAKGLVEAARAAKHSGFRLYIVGEAVGFSQVKRELEKIGGVELLGRVSDRQLLTLYAKAKGFIALAKEEDFGITPVEAMASGTPVIAYNGGGFKETVVDGVTGILIEGTDEVTLEKAIRRFEKLRWNKKELIKQARKFSREKFEEGVKKIVGKIVIDEK</sequence>
<reference evidence="3 4" key="1">
    <citation type="journal article" date="2015" name="Nature">
        <title>rRNA introns, odd ribosomes, and small enigmatic genomes across a large radiation of phyla.</title>
        <authorList>
            <person name="Brown C.T."/>
            <person name="Hug L.A."/>
            <person name="Thomas B.C."/>
            <person name="Sharon I."/>
            <person name="Castelle C.J."/>
            <person name="Singh A."/>
            <person name="Wilkins M.J."/>
            <person name="Williams K.H."/>
            <person name="Banfield J.F."/>
        </authorList>
    </citation>
    <scope>NUCLEOTIDE SEQUENCE [LARGE SCALE GENOMIC DNA]</scope>
</reference>
<gene>
    <name evidence="3" type="ORF">UW68_C0020G0009</name>
</gene>
<organism evidence="3 4">
    <name type="scientific">Candidatus Collierbacteria bacterium GW2011_GWB1_44_6</name>
    <dbReference type="NCBI Taxonomy" id="1618384"/>
    <lineage>
        <taxon>Bacteria</taxon>
        <taxon>Candidatus Collieribacteriota</taxon>
    </lineage>
</organism>
<feature type="coiled-coil region" evidence="1">
    <location>
        <begin position="325"/>
        <end position="352"/>
    </location>
</feature>
<evidence type="ECO:0000256" key="1">
    <source>
        <dbReference type="SAM" id="Coils"/>
    </source>
</evidence>
<feature type="domain" description="Glycosyl transferase family 1" evidence="2">
    <location>
        <begin position="189"/>
        <end position="348"/>
    </location>
</feature>
<proteinExistence type="predicted"/>
<dbReference type="InterPro" id="IPR001296">
    <property type="entry name" value="Glyco_trans_1"/>
</dbReference>
<keyword evidence="1" id="KW-0175">Coiled coil</keyword>
<dbReference type="Gene3D" id="3.40.50.2000">
    <property type="entry name" value="Glycogen Phosphorylase B"/>
    <property type="match status" value="2"/>
</dbReference>
<keyword evidence="3" id="KW-0808">Transferase</keyword>
<dbReference type="STRING" id="1618384.UW68_C0020G0009"/>
<protein>
    <submittedName>
        <fullName evidence="3">Glycosyl transferase group 1</fullName>
    </submittedName>
</protein>
<dbReference type="Pfam" id="PF00534">
    <property type="entry name" value="Glycos_transf_1"/>
    <property type="match status" value="1"/>
</dbReference>
<dbReference type="InterPro" id="IPR050194">
    <property type="entry name" value="Glycosyltransferase_grp1"/>
</dbReference>
<name>A0A0G1JNK4_9BACT</name>
<dbReference type="GO" id="GO:0016757">
    <property type="term" value="F:glycosyltransferase activity"/>
    <property type="evidence" value="ECO:0007669"/>
    <property type="project" value="InterPro"/>
</dbReference>
<evidence type="ECO:0000313" key="4">
    <source>
        <dbReference type="Proteomes" id="UP000034835"/>
    </source>
</evidence>
<comment type="caution">
    <text evidence="3">The sequence shown here is derived from an EMBL/GenBank/DDBJ whole genome shotgun (WGS) entry which is preliminary data.</text>
</comment>
<accession>A0A0G1JNK4</accession>
<dbReference type="PANTHER" id="PTHR45947:SF3">
    <property type="entry name" value="SULFOQUINOVOSYL TRANSFERASE SQD2"/>
    <property type="match status" value="1"/>
</dbReference>
<dbReference type="AlphaFoldDB" id="A0A0G1JNK4"/>
<dbReference type="SUPFAM" id="SSF53756">
    <property type="entry name" value="UDP-Glycosyltransferase/glycogen phosphorylase"/>
    <property type="match status" value="1"/>
</dbReference>
<dbReference type="EMBL" id="LCJG01000020">
    <property type="protein sequence ID" value="KKT72955.1"/>
    <property type="molecule type" value="Genomic_DNA"/>
</dbReference>
<dbReference type="Proteomes" id="UP000034835">
    <property type="component" value="Unassembled WGS sequence"/>
</dbReference>
<dbReference type="PANTHER" id="PTHR45947">
    <property type="entry name" value="SULFOQUINOVOSYL TRANSFERASE SQD2"/>
    <property type="match status" value="1"/>
</dbReference>